<dbReference type="Proteomes" id="UP000030686">
    <property type="component" value="Unassembled WGS sequence"/>
</dbReference>
<dbReference type="AlphaFoldDB" id="W6QG69"/>
<evidence type="ECO:0000313" key="2">
    <source>
        <dbReference type="Proteomes" id="UP000030686"/>
    </source>
</evidence>
<reference evidence="1" key="1">
    <citation type="journal article" date="2014" name="Nat. Commun.">
        <title>Multiple recent horizontal transfers of a large genomic region in cheese making fungi.</title>
        <authorList>
            <person name="Cheeseman K."/>
            <person name="Ropars J."/>
            <person name="Renault P."/>
            <person name="Dupont J."/>
            <person name="Gouzy J."/>
            <person name="Branca A."/>
            <person name="Abraham A.L."/>
            <person name="Ceppi M."/>
            <person name="Conseiller E."/>
            <person name="Debuchy R."/>
            <person name="Malagnac F."/>
            <person name="Goarin A."/>
            <person name="Silar P."/>
            <person name="Lacoste S."/>
            <person name="Sallet E."/>
            <person name="Bensimon A."/>
            <person name="Giraud T."/>
            <person name="Brygoo Y."/>
        </authorList>
    </citation>
    <scope>NUCLEOTIDE SEQUENCE [LARGE SCALE GENOMIC DNA]</scope>
    <source>
        <strain evidence="1">FM164</strain>
    </source>
</reference>
<dbReference type="STRING" id="1365484.W6QG69"/>
<gene>
    <name evidence="1" type="ORF">PROQFM164_S02g003341</name>
</gene>
<protein>
    <submittedName>
        <fullName evidence="1">Genomic scaffold, ProqFM164S02</fullName>
    </submittedName>
</protein>
<proteinExistence type="predicted"/>
<organism evidence="1 2">
    <name type="scientific">Penicillium roqueforti (strain FM164)</name>
    <dbReference type="NCBI Taxonomy" id="1365484"/>
    <lineage>
        <taxon>Eukaryota</taxon>
        <taxon>Fungi</taxon>
        <taxon>Dikarya</taxon>
        <taxon>Ascomycota</taxon>
        <taxon>Pezizomycotina</taxon>
        <taxon>Eurotiomycetes</taxon>
        <taxon>Eurotiomycetidae</taxon>
        <taxon>Eurotiales</taxon>
        <taxon>Aspergillaceae</taxon>
        <taxon>Penicillium</taxon>
    </lineage>
</organism>
<evidence type="ECO:0000313" key="1">
    <source>
        <dbReference type="EMBL" id="CDM33189.1"/>
    </source>
</evidence>
<name>W6QG69_PENRF</name>
<dbReference type="OrthoDB" id="5386595at2759"/>
<accession>W6QG69</accession>
<keyword evidence="2" id="KW-1185">Reference proteome</keyword>
<sequence>MAIKGTGNENRDTSQQDNFRADMIKAYNASHLTKPWIWCPALYDYTDEEDIQASQLFPYMNGQDTGL</sequence>
<dbReference type="EMBL" id="HG792016">
    <property type="protein sequence ID" value="CDM33189.1"/>
    <property type="molecule type" value="Genomic_DNA"/>
</dbReference>